<dbReference type="GO" id="GO:0046872">
    <property type="term" value="F:metal ion binding"/>
    <property type="evidence" value="ECO:0007669"/>
    <property type="project" value="UniProtKB-KW"/>
</dbReference>
<reference evidence="5" key="2">
    <citation type="journal article" date="2021" name="PeerJ">
        <title>Extensive microbial diversity within the chicken gut microbiome revealed by metagenomics and culture.</title>
        <authorList>
            <person name="Gilroy R."/>
            <person name="Ravi A."/>
            <person name="Getino M."/>
            <person name="Pursley I."/>
            <person name="Horton D.L."/>
            <person name="Alikhan N.F."/>
            <person name="Baker D."/>
            <person name="Gharbi K."/>
            <person name="Hall N."/>
            <person name="Watson M."/>
            <person name="Adriaenssens E.M."/>
            <person name="Foster-Nyarko E."/>
            <person name="Jarju S."/>
            <person name="Secka A."/>
            <person name="Antonio M."/>
            <person name="Oren A."/>
            <person name="Chaudhuri R.R."/>
            <person name="La Ragione R."/>
            <person name="Hildebrand F."/>
            <person name="Pallen M.J."/>
        </authorList>
    </citation>
    <scope>NUCLEOTIDE SEQUENCE</scope>
    <source>
        <strain evidence="5">ChiGjej1B1-2707</strain>
    </source>
</reference>
<dbReference type="InterPro" id="IPR023210">
    <property type="entry name" value="NADP_OxRdtase_dom"/>
</dbReference>
<keyword evidence="1" id="KW-0479">Metal-binding</keyword>
<feature type="domain" description="4Fe-4S ferredoxin-type" evidence="4">
    <location>
        <begin position="283"/>
        <end position="316"/>
    </location>
</feature>
<proteinExistence type="predicted"/>
<keyword evidence="2" id="KW-0408">Iron</keyword>
<evidence type="ECO:0000256" key="2">
    <source>
        <dbReference type="ARBA" id="ARBA00023004"/>
    </source>
</evidence>
<dbReference type="InterPro" id="IPR053135">
    <property type="entry name" value="AKR2_Oxidoreductase"/>
</dbReference>
<dbReference type="PANTHER" id="PTHR43312">
    <property type="entry name" value="D-THREO-ALDOSE 1-DEHYDROGENASE"/>
    <property type="match status" value="1"/>
</dbReference>
<feature type="domain" description="4Fe-4S ferredoxin-type" evidence="4">
    <location>
        <begin position="338"/>
        <end position="367"/>
    </location>
</feature>
<comment type="caution">
    <text evidence="5">The sequence shown here is derived from an EMBL/GenBank/DDBJ whole genome shotgun (WGS) entry which is preliminary data.</text>
</comment>
<dbReference type="Pfam" id="PF00248">
    <property type="entry name" value="Aldo_ket_red"/>
    <property type="match status" value="1"/>
</dbReference>
<dbReference type="InterPro" id="IPR017896">
    <property type="entry name" value="4Fe4S_Fe-S-bd"/>
</dbReference>
<dbReference type="EMBL" id="DVGB01000056">
    <property type="protein sequence ID" value="HIR01507.1"/>
    <property type="molecule type" value="Genomic_DNA"/>
</dbReference>
<keyword evidence="3" id="KW-0411">Iron-sulfur</keyword>
<dbReference type="Gene3D" id="3.20.20.100">
    <property type="entry name" value="NADP-dependent oxidoreductase domain"/>
    <property type="match status" value="1"/>
</dbReference>
<sequence>MMRLPLREGGQGGSHVAWGASDEAASIKMLRAAIDAGVNYVDTAYKYMGGDSERITGLALRDGYRERVLLATKSPVWLLDERSFESLLDEQLERLQTDYVDFYLLHSLNWRNWDFVKRHDAVESLLRAKREGKVRHVGFSFHASFELFQEILDATDEWDFCQIQLNYLDADYQAGVRGLRLAKERGLDVAIMEPLRGGLLALPPKPCRDALGDLAGMPAEADSGFAARTYAELAFDWLWDMPEVGVVLSGMGSAAQVEENAAYARRASVGMLSDRDRAALDAARVAYQACALVPCTGCNYCREVCPNNVAIPYVLRSYNMLATEGEEAARAYFNVEVPKFGANADACVGCGACEARCPQDIRIADWMPKVEGALRTA</sequence>
<dbReference type="SUPFAM" id="SSF46548">
    <property type="entry name" value="alpha-helical ferredoxin"/>
    <property type="match status" value="1"/>
</dbReference>
<dbReference type="PROSITE" id="PS00198">
    <property type="entry name" value="4FE4S_FER_1"/>
    <property type="match status" value="2"/>
</dbReference>
<dbReference type="InterPro" id="IPR017900">
    <property type="entry name" value="4Fe4S_Fe_S_CS"/>
</dbReference>
<dbReference type="AlphaFoldDB" id="A0A9D0ZZY2"/>
<dbReference type="InterPro" id="IPR036812">
    <property type="entry name" value="NAD(P)_OxRdtase_dom_sf"/>
</dbReference>
<evidence type="ECO:0000313" key="5">
    <source>
        <dbReference type="EMBL" id="HIR01507.1"/>
    </source>
</evidence>
<protein>
    <submittedName>
        <fullName evidence="5">Aldo/keto reductase</fullName>
    </submittedName>
</protein>
<gene>
    <name evidence="5" type="ORF">IAA69_04515</name>
</gene>
<evidence type="ECO:0000256" key="1">
    <source>
        <dbReference type="ARBA" id="ARBA00022723"/>
    </source>
</evidence>
<dbReference type="CDD" id="cd19096">
    <property type="entry name" value="AKR_Fe-S_oxidoreductase"/>
    <property type="match status" value="1"/>
</dbReference>
<dbReference type="GO" id="GO:0051536">
    <property type="term" value="F:iron-sulfur cluster binding"/>
    <property type="evidence" value="ECO:0007669"/>
    <property type="project" value="UniProtKB-KW"/>
</dbReference>
<evidence type="ECO:0000256" key="3">
    <source>
        <dbReference type="ARBA" id="ARBA00023014"/>
    </source>
</evidence>
<dbReference type="Proteomes" id="UP000824261">
    <property type="component" value="Unassembled WGS sequence"/>
</dbReference>
<dbReference type="SUPFAM" id="SSF51430">
    <property type="entry name" value="NAD(P)-linked oxidoreductase"/>
    <property type="match status" value="1"/>
</dbReference>
<dbReference type="Gene3D" id="3.30.70.20">
    <property type="match status" value="1"/>
</dbReference>
<evidence type="ECO:0000259" key="4">
    <source>
        <dbReference type="PROSITE" id="PS51379"/>
    </source>
</evidence>
<organism evidence="5 6">
    <name type="scientific">Candidatus Aveggerthella stercoripullorum</name>
    <dbReference type="NCBI Taxonomy" id="2840688"/>
    <lineage>
        <taxon>Bacteria</taxon>
        <taxon>Bacillati</taxon>
        <taxon>Actinomycetota</taxon>
        <taxon>Coriobacteriia</taxon>
        <taxon>Eggerthellales</taxon>
        <taxon>Eggerthellaceae</taxon>
        <taxon>Eggerthellaceae incertae sedis</taxon>
        <taxon>Candidatus Aveggerthella</taxon>
    </lineage>
</organism>
<reference evidence="5" key="1">
    <citation type="submission" date="2020-10" db="EMBL/GenBank/DDBJ databases">
        <authorList>
            <person name="Gilroy R."/>
        </authorList>
    </citation>
    <scope>NUCLEOTIDE SEQUENCE</scope>
    <source>
        <strain evidence="5">ChiGjej1B1-2707</strain>
    </source>
</reference>
<dbReference type="Pfam" id="PF13187">
    <property type="entry name" value="Fer4_9"/>
    <property type="match status" value="1"/>
</dbReference>
<dbReference type="PROSITE" id="PS51379">
    <property type="entry name" value="4FE4S_FER_2"/>
    <property type="match status" value="2"/>
</dbReference>
<evidence type="ECO:0000313" key="6">
    <source>
        <dbReference type="Proteomes" id="UP000824261"/>
    </source>
</evidence>
<accession>A0A9D0ZZY2</accession>
<dbReference type="PANTHER" id="PTHR43312:SF2">
    <property type="entry name" value="OXIDOREDUCTASE"/>
    <property type="match status" value="1"/>
</dbReference>
<name>A0A9D0ZZY2_9ACTN</name>